<keyword evidence="2" id="KW-0812">Transmembrane</keyword>
<feature type="region of interest" description="Disordered" evidence="1">
    <location>
        <begin position="19"/>
        <end position="60"/>
    </location>
</feature>
<feature type="compositionally biased region" description="Low complexity" evidence="1">
    <location>
        <begin position="121"/>
        <end position="130"/>
    </location>
</feature>
<dbReference type="Proteomes" id="UP000070328">
    <property type="component" value="Unassembled WGS sequence"/>
</dbReference>
<keyword evidence="2" id="KW-0472">Membrane</keyword>
<evidence type="ECO:0000256" key="2">
    <source>
        <dbReference type="SAM" id="Phobius"/>
    </source>
</evidence>
<evidence type="ECO:0000313" key="3">
    <source>
        <dbReference type="EMBL" id="KXH25900.1"/>
    </source>
</evidence>
<evidence type="ECO:0000256" key="1">
    <source>
        <dbReference type="SAM" id="MobiDB-lite"/>
    </source>
</evidence>
<feature type="compositionally biased region" description="Basic and acidic residues" evidence="1">
    <location>
        <begin position="47"/>
        <end position="60"/>
    </location>
</feature>
<feature type="region of interest" description="Disordered" evidence="1">
    <location>
        <begin position="110"/>
        <end position="240"/>
    </location>
</feature>
<protein>
    <submittedName>
        <fullName evidence="3">Uncharacterized protein</fullName>
    </submittedName>
</protein>
<dbReference type="EMBL" id="JFBX01000889">
    <property type="protein sequence ID" value="KXH25900.1"/>
    <property type="molecule type" value="Genomic_DNA"/>
</dbReference>
<accession>A0A135RQD3</accession>
<reference evidence="3 4" key="1">
    <citation type="submission" date="2014-02" db="EMBL/GenBank/DDBJ databases">
        <title>The genome sequence of Colletotrichum simmondsii CBS122122.</title>
        <authorList>
            <person name="Baroncelli R."/>
            <person name="Thon M.R."/>
        </authorList>
    </citation>
    <scope>NUCLEOTIDE SEQUENCE [LARGE SCALE GENOMIC DNA]</scope>
    <source>
        <strain evidence="3 4">CBS122122</strain>
    </source>
</reference>
<organism evidence="3 4">
    <name type="scientific">Colletotrichum simmondsii</name>
    <dbReference type="NCBI Taxonomy" id="703756"/>
    <lineage>
        <taxon>Eukaryota</taxon>
        <taxon>Fungi</taxon>
        <taxon>Dikarya</taxon>
        <taxon>Ascomycota</taxon>
        <taxon>Pezizomycotina</taxon>
        <taxon>Sordariomycetes</taxon>
        <taxon>Hypocreomycetidae</taxon>
        <taxon>Glomerellales</taxon>
        <taxon>Glomerellaceae</taxon>
        <taxon>Colletotrichum</taxon>
        <taxon>Colletotrichum acutatum species complex</taxon>
    </lineage>
</organism>
<proteinExistence type="predicted"/>
<evidence type="ECO:0000313" key="4">
    <source>
        <dbReference type="Proteomes" id="UP000070328"/>
    </source>
</evidence>
<feature type="transmembrane region" description="Helical" evidence="2">
    <location>
        <begin position="435"/>
        <end position="456"/>
    </location>
</feature>
<keyword evidence="2" id="KW-1133">Transmembrane helix</keyword>
<feature type="compositionally biased region" description="Basic and acidic residues" evidence="1">
    <location>
        <begin position="226"/>
        <end position="240"/>
    </location>
</feature>
<sequence>MTTIARKRKDRTTLSSLWAELDHQSSAPESSQQSHNSDVASQRKRPRQDERPSNRPDDLADWIKKNHFNLNVEQLQENKDRYMGSIVLLVAMLLRAKVKWKDIKETLEDKYENQSTTNHKQSQSQSQSQSEEPDTYTQTGPSASQTPRRQRQQREPATPSSQDQPSPARSRGLQRQESLASGSPRPDASTETSGAVVRVANLKDANRQGVRAQPHDGSLKDGGVQRNDKTSEPRKKKLTFESLKERMNKKNSAGTRDEMREHWDKFTSINPNSNPSLAEEDFYQVGDLLFCRMFGGTVKERLYELLVECNNATSKDACERRERMKEFASKLRGQSEDELAEFVEAWGRVDGESVGLQAEAERLRLCAKKWEVWEQWQALKNLYQGNPEKATAMKALLAREDIQLKQGQGIDTGIQKYLARGLGLEGKSREFANIIYRYTIFGILVAKLGMGVLVFLPGDIEAWWRGFKGGKNETSVEKPLKKERVKTVLDLLIDRVPELSRICAAAEESIIQGFLKDGSIKVTKALSMVKEGRRKREVLGLPLIEYVS</sequence>
<gene>
    <name evidence="3" type="ORF">CSIM01_13836</name>
</gene>
<dbReference type="OrthoDB" id="4855281at2759"/>
<feature type="compositionally biased region" description="Polar residues" evidence="1">
    <location>
        <begin position="24"/>
        <end position="40"/>
    </location>
</feature>
<feature type="compositionally biased region" description="Polar residues" evidence="1">
    <location>
        <begin position="160"/>
        <end position="181"/>
    </location>
</feature>
<name>A0A135RQD3_9PEZI</name>
<dbReference type="AlphaFoldDB" id="A0A135RQD3"/>
<keyword evidence="4" id="KW-1185">Reference proteome</keyword>
<comment type="caution">
    <text evidence="3">The sequence shown here is derived from an EMBL/GenBank/DDBJ whole genome shotgun (WGS) entry which is preliminary data.</text>
</comment>